<protein>
    <recommendedName>
        <fullName evidence="5">Sec-independent protein translocase protein TatC</fullName>
    </recommendedName>
</protein>
<reference evidence="7 8" key="1">
    <citation type="submission" date="2016-10" db="EMBL/GenBank/DDBJ databases">
        <authorList>
            <person name="Varghese N."/>
            <person name="Submissions S."/>
        </authorList>
    </citation>
    <scope>NUCLEOTIDE SEQUENCE [LARGE SCALE GENOMIC DNA]</scope>
    <source>
        <strain evidence="7 8">IBRC-M10081</strain>
    </source>
</reference>
<accession>A0A662Z6X3</accession>
<comment type="function">
    <text evidence="5">Part of the twin-arginine translocation (Tat) system that transports large folded proteins containing a characteristic twin-arginine motif in their signal peptide across membranes.</text>
</comment>
<evidence type="ECO:0000256" key="4">
    <source>
        <dbReference type="ARBA" id="ARBA00023136"/>
    </source>
</evidence>
<keyword evidence="2 5" id="KW-0812">Transmembrane</keyword>
<evidence type="ECO:0000313" key="7">
    <source>
        <dbReference type="EMBL" id="SEW10451.1"/>
    </source>
</evidence>
<dbReference type="Proteomes" id="UP000763505">
    <property type="component" value="Unassembled WGS sequence"/>
</dbReference>
<dbReference type="PANTHER" id="PTHR30371">
    <property type="entry name" value="SEC-INDEPENDENT PROTEIN TRANSLOCASE PROTEIN TATC"/>
    <property type="match status" value="1"/>
</dbReference>
<feature type="transmembrane region" description="Helical" evidence="5">
    <location>
        <begin position="25"/>
        <end position="50"/>
    </location>
</feature>
<comment type="subcellular location">
    <subcellularLocation>
        <location evidence="5">Cell membrane</location>
        <topology evidence="5">Multi-pass membrane protein</topology>
    </subcellularLocation>
    <subcellularLocation>
        <location evidence="1">Membrane</location>
        <topology evidence="1">Multi-pass membrane protein</topology>
    </subcellularLocation>
</comment>
<evidence type="ECO:0000256" key="1">
    <source>
        <dbReference type="ARBA" id="ARBA00004141"/>
    </source>
</evidence>
<evidence type="ECO:0000313" key="6">
    <source>
        <dbReference type="EMBL" id="HJE18801.1"/>
    </source>
</evidence>
<dbReference type="InterPro" id="IPR002033">
    <property type="entry name" value="TatC"/>
</dbReference>
<feature type="transmembrane region" description="Helical" evidence="5">
    <location>
        <begin position="109"/>
        <end position="136"/>
    </location>
</feature>
<keyword evidence="3 5" id="KW-1133">Transmembrane helix</keyword>
<sequence>MSEKKNEQMKEQSFGEHLTELRSRLIVTAYFFFAGLIIGFFVSRPLIYYMQNAPWTDNIQMHAFQVMDPLRIYILIMVVVAFVITLPVIMYQIWAFVSPGLYEKERRITLSYIPIVMLLVLIGFAFSYFILVPYIIRFTFDLSASMGIQTTIGINEYFGFLFRTVLPFGVIFQMPVLVLFLTQLGIISPPFLKKNRKYAYFILFVLAAIIAPPELTTNIILTIPMIILYEISIVISKYGYKRYLKAEEQRISEGLESGDLDES</sequence>
<keyword evidence="4 5" id="KW-0472">Membrane</keyword>
<dbReference type="EMBL" id="FOIT01000005">
    <property type="protein sequence ID" value="SEW10451.1"/>
    <property type="molecule type" value="Genomic_DNA"/>
</dbReference>
<organism evidence="7 8">
    <name type="scientific">Aliicoccus persicus</name>
    <dbReference type="NCBI Taxonomy" id="930138"/>
    <lineage>
        <taxon>Bacteria</taxon>
        <taxon>Bacillati</taxon>
        <taxon>Bacillota</taxon>
        <taxon>Bacilli</taxon>
        <taxon>Bacillales</taxon>
        <taxon>Staphylococcaceae</taxon>
        <taxon>Aliicoccus</taxon>
    </lineage>
</organism>
<evidence type="ECO:0000256" key="2">
    <source>
        <dbReference type="ARBA" id="ARBA00022692"/>
    </source>
</evidence>
<dbReference type="GO" id="GO:0033281">
    <property type="term" value="C:TAT protein transport complex"/>
    <property type="evidence" value="ECO:0007669"/>
    <property type="project" value="UniProtKB-UniRule"/>
</dbReference>
<dbReference type="AlphaFoldDB" id="A0A662Z6X3"/>
<gene>
    <name evidence="5 6" type="primary">tatC</name>
    <name evidence="6" type="ORF">K8V35_00415</name>
    <name evidence="7" type="ORF">SAMN05192557_1606</name>
</gene>
<reference evidence="6" key="2">
    <citation type="journal article" date="2021" name="PeerJ">
        <title>Extensive microbial diversity within the chicken gut microbiome revealed by metagenomics and culture.</title>
        <authorList>
            <person name="Gilroy R."/>
            <person name="Ravi A."/>
            <person name="Getino M."/>
            <person name="Pursley I."/>
            <person name="Horton D.L."/>
            <person name="Alikhan N.F."/>
            <person name="Baker D."/>
            <person name="Gharbi K."/>
            <person name="Hall N."/>
            <person name="Watson M."/>
            <person name="Adriaenssens E.M."/>
            <person name="Foster-Nyarko E."/>
            <person name="Jarju S."/>
            <person name="Secka A."/>
            <person name="Antonio M."/>
            <person name="Oren A."/>
            <person name="Chaudhuri R.R."/>
            <person name="La Ragione R."/>
            <person name="Hildebrand F."/>
            <person name="Pallen M.J."/>
        </authorList>
    </citation>
    <scope>NUCLEOTIDE SEQUENCE</scope>
    <source>
        <strain evidence="6">6019</strain>
    </source>
</reference>
<dbReference type="HAMAP" id="MF_00902">
    <property type="entry name" value="TatC"/>
    <property type="match status" value="1"/>
</dbReference>
<name>A0A662Z6X3_9STAP</name>
<dbReference type="NCBIfam" id="TIGR00945">
    <property type="entry name" value="tatC"/>
    <property type="match status" value="1"/>
</dbReference>
<evidence type="ECO:0000256" key="3">
    <source>
        <dbReference type="ARBA" id="ARBA00022989"/>
    </source>
</evidence>
<keyword evidence="5" id="KW-0811">Translocation</keyword>
<feature type="transmembrane region" description="Helical" evidence="5">
    <location>
        <begin position="219"/>
        <end position="240"/>
    </location>
</feature>
<comment type="similarity">
    <text evidence="5">Belongs to the TatC family.</text>
</comment>
<keyword evidence="5" id="KW-1003">Cell membrane</keyword>
<evidence type="ECO:0000313" key="8">
    <source>
        <dbReference type="Proteomes" id="UP000243605"/>
    </source>
</evidence>
<dbReference type="RefSeq" id="WP_091475554.1">
    <property type="nucleotide sequence ID" value="NZ_FOIT01000005.1"/>
</dbReference>
<keyword evidence="5" id="KW-0653">Protein transport</keyword>
<dbReference type="GO" id="GO:0065002">
    <property type="term" value="P:intracellular protein transmembrane transport"/>
    <property type="evidence" value="ECO:0007669"/>
    <property type="project" value="TreeGrafter"/>
</dbReference>
<dbReference type="GO" id="GO:0009977">
    <property type="term" value="F:proton motive force dependent protein transmembrane transporter activity"/>
    <property type="evidence" value="ECO:0007669"/>
    <property type="project" value="TreeGrafter"/>
</dbReference>
<keyword evidence="5" id="KW-0813">Transport</keyword>
<dbReference type="GO" id="GO:0043953">
    <property type="term" value="P:protein transport by the Tat complex"/>
    <property type="evidence" value="ECO:0007669"/>
    <property type="project" value="UniProtKB-UniRule"/>
</dbReference>
<evidence type="ECO:0000256" key="5">
    <source>
        <dbReference type="HAMAP-Rule" id="MF_00902"/>
    </source>
</evidence>
<feature type="transmembrane region" description="Helical" evidence="5">
    <location>
        <begin position="70"/>
        <end position="97"/>
    </location>
</feature>
<dbReference type="OrthoDB" id="9777044at2"/>
<reference evidence="6" key="3">
    <citation type="submission" date="2021-09" db="EMBL/GenBank/DDBJ databases">
        <authorList>
            <person name="Gilroy R."/>
        </authorList>
    </citation>
    <scope>NUCLEOTIDE SEQUENCE</scope>
    <source>
        <strain evidence="6">6019</strain>
    </source>
</reference>
<dbReference type="PRINTS" id="PR01840">
    <property type="entry name" value="TATCFAMILY"/>
</dbReference>
<feature type="transmembrane region" description="Helical" evidence="5">
    <location>
        <begin position="165"/>
        <end position="186"/>
    </location>
</feature>
<dbReference type="PANTHER" id="PTHR30371:SF0">
    <property type="entry name" value="SEC-INDEPENDENT PROTEIN TRANSLOCASE PROTEIN TATC, CHLOROPLASTIC-RELATED"/>
    <property type="match status" value="1"/>
</dbReference>
<comment type="subunit">
    <text evidence="5">Forms a complex with TatA.</text>
</comment>
<keyword evidence="8" id="KW-1185">Reference proteome</keyword>
<dbReference type="EMBL" id="DYYI01000004">
    <property type="protein sequence ID" value="HJE18801.1"/>
    <property type="molecule type" value="Genomic_DNA"/>
</dbReference>
<dbReference type="Proteomes" id="UP000243605">
    <property type="component" value="Unassembled WGS sequence"/>
</dbReference>
<proteinExistence type="inferred from homology"/>
<dbReference type="Pfam" id="PF00902">
    <property type="entry name" value="TatC"/>
    <property type="match status" value="1"/>
</dbReference>
<feature type="transmembrane region" description="Helical" evidence="5">
    <location>
        <begin position="198"/>
        <end position="213"/>
    </location>
</feature>